<dbReference type="EMBL" id="LJTC01000006">
    <property type="protein sequence ID" value="KPM83486.1"/>
    <property type="molecule type" value="Genomic_DNA"/>
</dbReference>
<evidence type="ECO:0000313" key="4">
    <source>
        <dbReference type="Proteomes" id="UP000050378"/>
    </source>
</evidence>
<evidence type="ECO:0000256" key="2">
    <source>
        <dbReference type="SAM" id="SignalP"/>
    </source>
</evidence>
<dbReference type="PATRIC" id="fig|570156.3.peg.3148"/>
<dbReference type="InterPro" id="IPR036514">
    <property type="entry name" value="SGNH_hydro_sf"/>
</dbReference>
<organism evidence="3 4">
    <name type="scientific">Pseudoalteromonas lipolytica</name>
    <dbReference type="NCBI Taxonomy" id="570156"/>
    <lineage>
        <taxon>Bacteria</taxon>
        <taxon>Pseudomonadati</taxon>
        <taxon>Pseudomonadota</taxon>
        <taxon>Gammaproteobacteria</taxon>
        <taxon>Alteromonadales</taxon>
        <taxon>Pseudoalteromonadaceae</taxon>
        <taxon>Pseudoalteromonas</taxon>
    </lineage>
</organism>
<evidence type="ECO:0000313" key="3">
    <source>
        <dbReference type="EMBL" id="KPM83486.1"/>
    </source>
</evidence>
<gene>
    <name evidence="3" type="ORF">AOG27_10295</name>
</gene>
<sequence length="271" mass="29345">MINDKCAKLIRCYLLLVFSISLVACGSSSKNESTKVDDTNSSTPDTGVELVDNSGSADYKIIIYGNSHSARLGDLLEQLISSELTNAQVSTLTVSGRFLDEIVNTSGNVEKLQQANWSHAIFQGQKYSQSGSVNYSTNEAERLIASAKELEITPILFPEHPQRGDSKEGELVYQLHLSISEKEASCVAPIGLVWDKAIAALPGLNFYSADGNHASDAGHLLTAMTFYEVITGELADTLAYNAAFAITEQQHQQFGQIITQVLTEYPACPSS</sequence>
<feature type="region of interest" description="Disordered" evidence="1">
    <location>
        <begin position="29"/>
        <end position="49"/>
    </location>
</feature>
<dbReference type="GO" id="GO:0016788">
    <property type="term" value="F:hydrolase activity, acting on ester bonds"/>
    <property type="evidence" value="ECO:0007669"/>
    <property type="project" value="UniProtKB-ARBA"/>
</dbReference>
<comment type="caution">
    <text evidence="3">The sequence shown here is derived from an EMBL/GenBank/DDBJ whole genome shotgun (WGS) entry which is preliminary data.</text>
</comment>
<evidence type="ECO:0008006" key="5">
    <source>
        <dbReference type="Google" id="ProtNLM"/>
    </source>
</evidence>
<dbReference type="RefSeq" id="WP_054552941.1">
    <property type="nucleotide sequence ID" value="NZ_LJTC01000006.1"/>
</dbReference>
<accession>A0A0P7D4S8</accession>
<dbReference type="STRING" id="570156.AOG27_10295"/>
<name>A0A0P7D4S8_9GAMM</name>
<dbReference type="SUPFAM" id="SSF52266">
    <property type="entry name" value="SGNH hydrolase"/>
    <property type="match status" value="1"/>
</dbReference>
<dbReference type="AlphaFoldDB" id="A0A0P7D4S8"/>
<reference evidence="3 4" key="1">
    <citation type="submission" date="2015-09" db="EMBL/GenBank/DDBJ databases">
        <title>Draft Genome Sequence of Pseudoalteromonas lipolytica UCD-48B.</title>
        <authorList>
            <person name="Krusor M."/>
            <person name="Coil D.A."/>
            <person name="Lang J.M."/>
            <person name="Eisen J.A."/>
            <person name="Alexiev A."/>
        </authorList>
    </citation>
    <scope>NUCLEOTIDE SEQUENCE [LARGE SCALE GENOMIC DNA]</scope>
    <source>
        <strain evidence="3 4">UCD-48B</strain>
    </source>
</reference>
<protein>
    <recommendedName>
        <fullName evidence="5">Lipoprotein</fullName>
    </recommendedName>
</protein>
<evidence type="ECO:0000256" key="1">
    <source>
        <dbReference type="SAM" id="MobiDB-lite"/>
    </source>
</evidence>
<proteinExistence type="predicted"/>
<feature type="signal peptide" evidence="2">
    <location>
        <begin position="1"/>
        <end position="24"/>
    </location>
</feature>
<feature type="chain" id="PRO_5006137549" description="Lipoprotein" evidence="2">
    <location>
        <begin position="25"/>
        <end position="271"/>
    </location>
</feature>
<keyword evidence="2" id="KW-0732">Signal</keyword>
<dbReference type="Gene3D" id="3.40.50.1110">
    <property type="entry name" value="SGNH hydrolase"/>
    <property type="match status" value="1"/>
</dbReference>
<dbReference type="PROSITE" id="PS51257">
    <property type="entry name" value="PROKAR_LIPOPROTEIN"/>
    <property type="match status" value="1"/>
</dbReference>
<dbReference type="Proteomes" id="UP000050378">
    <property type="component" value="Unassembled WGS sequence"/>
</dbReference>